<evidence type="ECO:0000259" key="10">
    <source>
        <dbReference type="PROSITE" id="PS50262"/>
    </source>
</evidence>
<dbReference type="EMBL" id="CAJNOM010000897">
    <property type="protein sequence ID" value="CAF1576273.1"/>
    <property type="molecule type" value="Genomic_DNA"/>
</dbReference>
<feature type="transmembrane region" description="Helical" evidence="9">
    <location>
        <begin position="15"/>
        <end position="37"/>
    </location>
</feature>
<protein>
    <recommendedName>
        <fullName evidence="10">G-protein coupled receptors family 1 profile domain-containing protein</fullName>
    </recommendedName>
</protein>
<keyword evidence="7" id="KW-0675">Receptor</keyword>
<evidence type="ECO:0000256" key="4">
    <source>
        <dbReference type="ARBA" id="ARBA00022989"/>
    </source>
</evidence>
<feature type="transmembrane region" description="Helical" evidence="9">
    <location>
        <begin position="225"/>
        <end position="252"/>
    </location>
</feature>
<evidence type="ECO:0000256" key="1">
    <source>
        <dbReference type="ARBA" id="ARBA00004651"/>
    </source>
</evidence>
<evidence type="ECO:0000313" key="13">
    <source>
        <dbReference type="Proteomes" id="UP000663832"/>
    </source>
</evidence>
<dbReference type="GO" id="GO:0004993">
    <property type="term" value="F:G protein-coupled serotonin receptor activity"/>
    <property type="evidence" value="ECO:0007669"/>
    <property type="project" value="TreeGrafter"/>
</dbReference>
<evidence type="ECO:0000313" key="12">
    <source>
        <dbReference type="EMBL" id="CAF1576273.1"/>
    </source>
</evidence>
<evidence type="ECO:0000256" key="8">
    <source>
        <dbReference type="ARBA" id="ARBA00023224"/>
    </source>
</evidence>
<comment type="caution">
    <text evidence="12">The sequence shown here is derived from an EMBL/GenBank/DDBJ whole genome shotgun (WGS) entry which is preliminary data.</text>
</comment>
<feature type="transmembrane region" description="Helical" evidence="9">
    <location>
        <begin position="84"/>
        <end position="109"/>
    </location>
</feature>
<feature type="transmembrane region" description="Helical" evidence="9">
    <location>
        <begin position="183"/>
        <end position="204"/>
    </location>
</feature>
<keyword evidence="5" id="KW-0297">G-protein coupled receptor</keyword>
<dbReference type="Proteomes" id="UP000663832">
    <property type="component" value="Unassembled WGS sequence"/>
</dbReference>
<evidence type="ECO:0000256" key="3">
    <source>
        <dbReference type="ARBA" id="ARBA00022692"/>
    </source>
</evidence>
<dbReference type="PANTHER" id="PTHR24247">
    <property type="entry name" value="5-HYDROXYTRYPTAMINE RECEPTOR"/>
    <property type="match status" value="1"/>
</dbReference>
<organism evidence="12 13">
    <name type="scientific">Adineta steineri</name>
    <dbReference type="NCBI Taxonomy" id="433720"/>
    <lineage>
        <taxon>Eukaryota</taxon>
        <taxon>Metazoa</taxon>
        <taxon>Spiralia</taxon>
        <taxon>Gnathifera</taxon>
        <taxon>Rotifera</taxon>
        <taxon>Eurotatoria</taxon>
        <taxon>Bdelloidea</taxon>
        <taxon>Adinetida</taxon>
        <taxon>Adinetidae</taxon>
        <taxon>Adineta</taxon>
    </lineage>
</organism>
<dbReference type="PROSITE" id="PS50262">
    <property type="entry name" value="G_PROTEIN_RECEP_F1_2"/>
    <property type="match status" value="1"/>
</dbReference>
<evidence type="ECO:0000256" key="9">
    <source>
        <dbReference type="SAM" id="Phobius"/>
    </source>
</evidence>
<keyword evidence="8" id="KW-0807">Transducer</keyword>
<dbReference type="EMBL" id="CAJNOI010000051">
    <property type="protein sequence ID" value="CAF0945773.1"/>
    <property type="molecule type" value="Genomic_DNA"/>
</dbReference>
<dbReference type="Proteomes" id="UP000663877">
    <property type="component" value="Unassembled WGS sequence"/>
</dbReference>
<keyword evidence="3 9" id="KW-0812">Transmembrane</keyword>
<feature type="transmembrane region" description="Helical" evidence="9">
    <location>
        <begin position="121"/>
        <end position="139"/>
    </location>
</feature>
<dbReference type="PANTHER" id="PTHR24247:SF202">
    <property type="entry name" value="5-HYDROXYTRYPTAMINE RECEPTOR 1"/>
    <property type="match status" value="1"/>
</dbReference>
<sequence length="322" mass="37623">MTMEYEDSSSTLEKLTLLVFIVAIVIGNLCVFITYLVRADGKHWSNVFVLCMAFIDLFIGGFVLPMRFMSAYGSPLTSKLCTALAIGESCALAAIIYAIAFMIYTRLYSLKQPTPVIDRRFLLILILLSWVILFLFYGIPFMTNYSNYLLTETSTTSNQTSYCTTYTTSIYHPLWMAYTEIGIIYTLPLLTIFIGLIFLMKHLCKRRPRRLEASERKLYIEQQQMTWHVYLLGITFCLFWFPWIIIRIIIIFNHTHQIQHALQITYYILMIKSLIFPILYAATNASFRGNFAIYRHQRIVINKHIWSVNDSNQQSLQQRRGY</sequence>
<evidence type="ECO:0000256" key="2">
    <source>
        <dbReference type="ARBA" id="ARBA00022475"/>
    </source>
</evidence>
<keyword evidence="6 9" id="KW-0472">Membrane</keyword>
<dbReference type="Pfam" id="PF00001">
    <property type="entry name" value="7tm_1"/>
    <property type="match status" value="1"/>
</dbReference>
<reference evidence="12" key="1">
    <citation type="submission" date="2021-02" db="EMBL/GenBank/DDBJ databases">
        <authorList>
            <person name="Nowell W R."/>
        </authorList>
    </citation>
    <scope>NUCLEOTIDE SEQUENCE</scope>
</reference>
<dbReference type="PRINTS" id="PR00237">
    <property type="entry name" value="GPCRRHODOPSN"/>
</dbReference>
<dbReference type="GO" id="GO:0007187">
    <property type="term" value="P:G protein-coupled receptor signaling pathway, coupled to cyclic nucleotide second messenger"/>
    <property type="evidence" value="ECO:0007669"/>
    <property type="project" value="TreeGrafter"/>
</dbReference>
<name>A0A815YXV7_9BILA</name>
<dbReference type="SUPFAM" id="SSF81321">
    <property type="entry name" value="Family A G protein-coupled receptor-like"/>
    <property type="match status" value="1"/>
</dbReference>
<dbReference type="GO" id="GO:0007268">
    <property type="term" value="P:chemical synaptic transmission"/>
    <property type="evidence" value="ECO:0007669"/>
    <property type="project" value="TreeGrafter"/>
</dbReference>
<comment type="subcellular location">
    <subcellularLocation>
        <location evidence="1">Cell membrane</location>
        <topology evidence="1">Multi-pass membrane protein</topology>
    </subcellularLocation>
</comment>
<feature type="domain" description="G-protein coupled receptors family 1 profile" evidence="10">
    <location>
        <begin position="27"/>
        <end position="280"/>
    </location>
</feature>
<dbReference type="CDD" id="cd00637">
    <property type="entry name" value="7tm_classA_rhodopsin-like"/>
    <property type="match status" value="1"/>
</dbReference>
<evidence type="ECO:0000256" key="5">
    <source>
        <dbReference type="ARBA" id="ARBA00023040"/>
    </source>
</evidence>
<dbReference type="GO" id="GO:0030594">
    <property type="term" value="F:neurotransmitter receptor activity"/>
    <property type="evidence" value="ECO:0007669"/>
    <property type="project" value="TreeGrafter"/>
</dbReference>
<dbReference type="Gene3D" id="1.20.1070.10">
    <property type="entry name" value="Rhodopsin 7-helix transmembrane proteins"/>
    <property type="match status" value="1"/>
</dbReference>
<dbReference type="GO" id="GO:0005886">
    <property type="term" value="C:plasma membrane"/>
    <property type="evidence" value="ECO:0007669"/>
    <property type="project" value="UniProtKB-SubCell"/>
</dbReference>
<keyword evidence="4 9" id="KW-1133">Transmembrane helix</keyword>
<evidence type="ECO:0000313" key="11">
    <source>
        <dbReference type="EMBL" id="CAF0945773.1"/>
    </source>
</evidence>
<evidence type="ECO:0000256" key="6">
    <source>
        <dbReference type="ARBA" id="ARBA00023136"/>
    </source>
</evidence>
<dbReference type="GO" id="GO:0030425">
    <property type="term" value="C:dendrite"/>
    <property type="evidence" value="ECO:0007669"/>
    <property type="project" value="TreeGrafter"/>
</dbReference>
<proteinExistence type="predicted"/>
<gene>
    <name evidence="11" type="ORF">BJG266_LOCUS12919</name>
    <name evidence="12" type="ORF">QVE165_LOCUS49431</name>
</gene>
<keyword evidence="13" id="KW-1185">Reference proteome</keyword>
<feature type="transmembrane region" description="Helical" evidence="9">
    <location>
        <begin position="44"/>
        <end position="64"/>
    </location>
</feature>
<dbReference type="AlphaFoldDB" id="A0A815YXV7"/>
<dbReference type="InterPro" id="IPR017452">
    <property type="entry name" value="GPCR_Rhodpsn_7TM"/>
</dbReference>
<dbReference type="OrthoDB" id="10033017at2759"/>
<dbReference type="GO" id="GO:0045202">
    <property type="term" value="C:synapse"/>
    <property type="evidence" value="ECO:0007669"/>
    <property type="project" value="GOC"/>
</dbReference>
<accession>A0A815YXV7</accession>
<feature type="transmembrane region" description="Helical" evidence="9">
    <location>
        <begin position="264"/>
        <end position="282"/>
    </location>
</feature>
<evidence type="ECO:0000256" key="7">
    <source>
        <dbReference type="ARBA" id="ARBA00023170"/>
    </source>
</evidence>
<keyword evidence="2" id="KW-1003">Cell membrane</keyword>
<dbReference type="InterPro" id="IPR000276">
    <property type="entry name" value="GPCR_Rhodpsn"/>
</dbReference>